<proteinExistence type="predicted"/>
<feature type="chain" id="PRO_5020475668" evidence="1">
    <location>
        <begin position="16"/>
        <end position="377"/>
    </location>
</feature>
<dbReference type="Proteomes" id="UP000298663">
    <property type="component" value="Unassembled WGS sequence"/>
</dbReference>
<dbReference type="AlphaFoldDB" id="A0A4U5LUV9"/>
<evidence type="ECO:0000313" key="2">
    <source>
        <dbReference type="EMBL" id="TKR59910.1"/>
    </source>
</evidence>
<reference evidence="2 3" key="1">
    <citation type="journal article" date="2015" name="Genome Biol.">
        <title>Comparative genomics of Steinernema reveals deeply conserved gene regulatory networks.</title>
        <authorList>
            <person name="Dillman A.R."/>
            <person name="Macchietto M."/>
            <person name="Porter C.F."/>
            <person name="Rogers A."/>
            <person name="Williams B."/>
            <person name="Antoshechkin I."/>
            <person name="Lee M.M."/>
            <person name="Goodwin Z."/>
            <person name="Lu X."/>
            <person name="Lewis E.E."/>
            <person name="Goodrich-Blair H."/>
            <person name="Stock S.P."/>
            <person name="Adams B.J."/>
            <person name="Sternberg P.W."/>
            <person name="Mortazavi A."/>
        </authorList>
    </citation>
    <scope>NUCLEOTIDE SEQUENCE [LARGE SCALE GENOMIC DNA]</scope>
    <source>
        <strain evidence="2 3">ALL</strain>
    </source>
</reference>
<comment type="caution">
    <text evidence="2">The sequence shown here is derived from an EMBL/GenBank/DDBJ whole genome shotgun (WGS) entry which is preliminary data.</text>
</comment>
<evidence type="ECO:0000313" key="3">
    <source>
        <dbReference type="Proteomes" id="UP000298663"/>
    </source>
</evidence>
<name>A0A4U5LUV9_STECR</name>
<organism evidence="2 3">
    <name type="scientific">Steinernema carpocapsae</name>
    <name type="common">Entomopathogenic nematode</name>
    <dbReference type="NCBI Taxonomy" id="34508"/>
    <lineage>
        <taxon>Eukaryota</taxon>
        <taxon>Metazoa</taxon>
        <taxon>Ecdysozoa</taxon>
        <taxon>Nematoda</taxon>
        <taxon>Chromadorea</taxon>
        <taxon>Rhabditida</taxon>
        <taxon>Tylenchina</taxon>
        <taxon>Panagrolaimomorpha</taxon>
        <taxon>Strongyloidoidea</taxon>
        <taxon>Steinernematidae</taxon>
        <taxon>Steinernema</taxon>
    </lineage>
</organism>
<reference evidence="2 3" key="2">
    <citation type="journal article" date="2019" name="G3 (Bethesda)">
        <title>Hybrid Assembly of the Genome of the Entomopathogenic Nematode Steinernema carpocapsae Identifies the X-Chromosome.</title>
        <authorList>
            <person name="Serra L."/>
            <person name="Macchietto M."/>
            <person name="Macias-Munoz A."/>
            <person name="McGill C.J."/>
            <person name="Rodriguez I.M."/>
            <person name="Rodriguez B."/>
            <person name="Murad R."/>
            <person name="Mortazavi A."/>
        </authorList>
    </citation>
    <scope>NUCLEOTIDE SEQUENCE [LARGE SCALE GENOMIC DNA]</scope>
    <source>
        <strain evidence="2 3">ALL</strain>
    </source>
</reference>
<accession>A0A4U5LUV9</accession>
<keyword evidence="1" id="KW-0732">Signal</keyword>
<dbReference type="EMBL" id="AZBU02000012">
    <property type="protein sequence ID" value="TKR59910.1"/>
    <property type="molecule type" value="Genomic_DNA"/>
</dbReference>
<evidence type="ECO:0000256" key="1">
    <source>
        <dbReference type="SAM" id="SignalP"/>
    </source>
</evidence>
<protein>
    <submittedName>
        <fullName evidence="2">Uncharacterized protein</fullName>
    </submittedName>
</protein>
<sequence length="377" mass="43065">MRFLVISALFVQILAGPLKDDSSRDLIEAMYLNKKLQFHTTVTSANIALETAINDLNDKPDLKPNFDALRLACTRNNPINLMTIVNTDFLKSEERNYLNLHLLESEFQLKNFEDFKKELLNEALKLLEATKFCKEHLKDLKLMSDGKEDVKTAQDLYQEIALKLDIGTRLQKDLYWPEHVQRDAQSFQSFNLQSFLNSNEGEELYKHLMESFGDGTGKIDFAVVTLSKTNNTQWSEPVVFKAGSATDVVSYDTSKNSTVYVYRSQAKANETAATINEKRMKTFREISDSLVKLVRKQCLADITNVLDLFQSVFKELFTSKSYPFMLFNANSVKNDPNWSGFTDENFNGAILPFSVNVQMCPDKTESVPLFFNVFAAY</sequence>
<feature type="signal peptide" evidence="1">
    <location>
        <begin position="1"/>
        <end position="15"/>
    </location>
</feature>
<keyword evidence="3" id="KW-1185">Reference proteome</keyword>
<gene>
    <name evidence="2" type="ORF">L596_029517</name>
</gene>